<feature type="region of interest" description="Disordered" evidence="1">
    <location>
        <begin position="632"/>
        <end position="669"/>
    </location>
</feature>
<accession>A0AAW1V1B4</accession>
<dbReference type="SMART" id="SM00320">
    <property type="entry name" value="WD40"/>
    <property type="match status" value="2"/>
</dbReference>
<protein>
    <recommendedName>
        <fullName evidence="2">HPS5-like beta-propeller domain-containing protein</fullName>
    </recommendedName>
</protein>
<proteinExistence type="predicted"/>
<name>A0AAW1V1B4_9CUCU</name>
<dbReference type="EMBL" id="JARQZJ010000097">
    <property type="protein sequence ID" value="KAK9885856.1"/>
    <property type="molecule type" value="Genomic_DNA"/>
</dbReference>
<reference evidence="3 4" key="1">
    <citation type="submission" date="2023-03" db="EMBL/GenBank/DDBJ databases">
        <title>Genome insight into feeding habits of ladybird beetles.</title>
        <authorList>
            <person name="Li H.-S."/>
            <person name="Huang Y.-H."/>
            <person name="Pang H."/>
        </authorList>
    </citation>
    <scope>NUCLEOTIDE SEQUENCE [LARGE SCALE GENOMIC DNA]</scope>
    <source>
        <strain evidence="3">SYSU_2023b</strain>
        <tissue evidence="3">Whole body</tissue>
    </source>
</reference>
<dbReference type="InterPro" id="IPR036322">
    <property type="entry name" value="WD40_repeat_dom_sf"/>
</dbReference>
<dbReference type="Proteomes" id="UP001431783">
    <property type="component" value="Unassembled WGS sequence"/>
</dbReference>
<organism evidence="3 4">
    <name type="scientific">Henosepilachna vigintioctopunctata</name>
    <dbReference type="NCBI Taxonomy" id="420089"/>
    <lineage>
        <taxon>Eukaryota</taxon>
        <taxon>Metazoa</taxon>
        <taxon>Ecdysozoa</taxon>
        <taxon>Arthropoda</taxon>
        <taxon>Hexapoda</taxon>
        <taxon>Insecta</taxon>
        <taxon>Pterygota</taxon>
        <taxon>Neoptera</taxon>
        <taxon>Endopterygota</taxon>
        <taxon>Coleoptera</taxon>
        <taxon>Polyphaga</taxon>
        <taxon>Cucujiformia</taxon>
        <taxon>Coccinelloidea</taxon>
        <taxon>Coccinellidae</taxon>
        <taxon>Epilachninae</taxon>
        <taxon>Epilachnini</taxon>
        <taxon>Henosepilachna</taxon>
    </lineage>
</organism>
<dbReference type="PANTHER" id="PTHR23287">
    <property type="entry name" value="RUBY-EYE2-LIKE PROTEIN"/>
    <property type="match status" value="1"/>
</dbReference>
<evidence type="ECO:0000313" key="3">
    <source>
        <dbReference type="EMBL" id="KAK9885856.1"/>
    </source>
</evidence>
<feature type="compositionally biased region" description="Polar residues" evidence="1">
    <location>
        <begin position="651"/>
        <end position="666"/>
    </location>
</feature>
<dbReference type="Gene3D" id="2.130.10.10">
    <property type="entry name" value="YVTN repeat-like/Quinoprotein amine dehydrogenase"/>
    <property type="match status" value="1"/>
</dbReference>
<evidence type="ECO:0000313" key="4">
    <source>
        <dbReference type="Proteomes" id="UP001431783"/>
    </source>
</evidence>
<keyword evidence="4" id="KW-1185">Reference proteome</keyword>
<evidence type="ECO:0000256" key="1">
    <source>
        <dbReference type="SAM" id="MobiDB-lite"/>
    </source>
</evidence>
<dbReference type="Pfam" id="PF23756">
    <property type="entry name" value="Beta-prop_HPS5"/>
    <property type="match status" value="1"/>
</dbReference>
<dbReference type="PANTHER" id="PTHR23287:SF16">
    <property type="entry name" value="TECTONIN BETA-PROPELLER REPEAT-CONTAINING PROTEIN 2"/>
    <property type="match status" value="1"/>
</dbReference>
<comment type="caution">
    <text evidence="3">The sequence shown here is derived from an EMBL/GenBank/DDBJ whole genome shotgun (WGS) entry which is preliminary data.</text>
</comment>
<dbReference type="InterPro" id="IPR001680">
    <property type="entry name" value="WD40_rpt"/>
</dbReference>
<gene>
    <name evidence="3" type="ORF">WA026_013734</name>
</gene>
<dbReference type="InterPro" id="IPR056499">
    <property type="entry name" value="Beta-prop_HPS5-like"/>
</dbReference>
<dbReference type="InterPro" id="IPR015943">
    <property type="entry name" value="WD40/YVTN_repeat-like_dom_sf"/>
</dbReference>
<sequence length="698" mass="78973">MAISNTSYILKEWAPLTDLLNKIPSKPNLSIFSEEVKITCVEILPEFIALGTNYGIAYWYDRKKKELQRLRCENSQVSITAIKVLSTVDYMLACGGKNGNISIFQIPKTHPEWIPENLKPKNKTVERYMVSDLHKSQITALEWSKNGMKLFSGDKNGTIVLTEMDFFMHICKSLEILNESYEVVQLSYSKPYLVISTTYRTIICEKTNKWNVVQVGQKDRKILGTFGGIIQPDKLKIGNALIYCTRPGLRIWVSDCQGNVQKTLLFKELLNKDCTEVPLLNPVTRKLQTFSTKEINFGVLKPFGENLLVTHSNAVVYILDPNSMTIVSKISHLRSVLDVVCHKDEIFILEEDRNLIRISTKPELNYELNNISSMENSYFNSSIRNITSKLQATNILSVIPPVIEQALSYNINEHTDGEIVVNAEEAVECPNRKLEDLIVSRFENIEPEDESKEIIYKHKKYKKKHDRSNVLSHSSQSSNSSCDDIANITRPTVMDMSLVGVLPDLRSPQSIQNDIEYKEKLLADFLNFDTTLCIDNNVQSEQSSVINEKKNLDIGETKRTLNFNCDSISDSSKSNVLTKDEIRIETKELSLNVVCDKSSDINNINDDILNQENSRVCSTKKDSIDGVICTSSTKTGSGGNRSRMTRRKTNDQVSSKPIPIASNTSDPPACVNIPNEWNLSSIKLHRESTSPESDWELL</sequence>
<dbReference type="SUPFAM" id="SSF50978">
    <property type="entry name" value="WD40 repeat-like"/>
    <property type="match status" value="1"/>
</dbReference>
<dbReference type="AlphaFoldDB" id="A0AAW1V1B4"/>
<dbReference type="GO" id="GO:0005737">
    <property type="term" value="C:cytoplasm"/>
    <property type="evidence" value="ECO:0007669"/>
    <property type="project" value="GOC"/>
</dbReference>
<dbReference type="GO" id="GO:0032527">
    <property type="term" value="P:protein exit from endoplasmic reticulum"/>
    <property type="evidence" value="ECO:0007669"/>
    <property type="project" value="TreeGrafter"/>
</dbReference>
<evidence type="ECO:0000259" key="2">
    <source>
        <dbReference type="Pfam" id="PF23756"/>
    </source>
</evidence>
<feature type="domain" description="HPS5-like beta-propeller" evidence="2">
    <location>
        <begin position="33"/>
        <end position="352"/>
    </location>
</feature>